<dbReference type="SUPFAM" id="SSF56935">
    <property type="entry name" value="Porins"/>
    <property type="match status" value="1"/>
</dbReference>
<dbReference type="GO" id="GO:0009279">
    <property type="term" value="C:cell outer membrane"/>
    <property type="evidence" value="ECO:0007669"/>
    <property type="project" value="UniProtKB-SubCell"/>
</dbReference>
<dbReference type="Gene3D" id="2.40.160.10">
    <property type="entry name" value="Porin"/>
    <property type="match status" value="1"/>
</dbReference>
<dbReference type="Proteomes" id="UP000252558">
    <property type="component" value="Unassembled WGS sequence"/>
</dbReference>
<dbReference type="AlphaFoldDB" id="A0A368NG03"/>
<dbReference type="GO" id="GO:0015288">
    <property type="term" value="F:porin activity"/>
    <property type="evidence" value="ECO:0007669"/>
    <property type="project" value="InterPro"/>
</dbReference>
<dbReference type="OrthoDB" id="784582at2"/>
<evidence type="ECO:0000256" key="3">
    <source>
        <dbReference type="ARBA" id="ARBA00023136"/>
    </source>
</evidence>
<comment type="subcellular location">
    <subcellularLocation>
        <location evidence="1">Cell outer membrane</location>
        <topology evidence="1">Multi-pass membrane protein</topology>
    </subcellularLocation>
</comment>
<evidence type="ECO:0000256" key="4">
    <source>
        <dbReference type="SAM" id="SignalP"/>
    </source>
</evidence>
<evidence type="ECO:0000256" key="2">
    <source>
        <dbReference type="ARBA" id="ARBA00022729"/>
    </source>
</evidence>
<accession>A0A368NG03</accession>
<dbReference type="RefSeq" id="WP_114338394.1">
    <property type="nucleotide sequence ID" value="NZ_QPID01000006.1"/>
</dbReference>
<dbReference type="InterPro" id="IPR023614">
    <property type="entry name" value="Porin_dom_sf"/>
</dbReference>
<dbReference type="InterPro" id="IPR050298">
    <property type="entry name" value="Gram-neg_bact_OMP"/>
</dbReference>
<comment type="caution">
    <text evidence="6">The sequence shown here is derived from an EMBL/GenBank/DDBJ whole genome shotgun (WGS) entry which is preliminary data.</text>
</comment>
<keyword evidence="7" id="KW-1185">Reference proteome</keyword>
<feature type="chain" id="PRO_5016745039" evidence="4">
    <location>
        <begin position="22"/>
        <end position="389"/>
    </location>
</feature>
<evidence type="ECO:0000313" key="6">
    <source>
        <dbReference type="EMBL" id="RCU49398.1"/>
    </source>
</evidence>
<evidence type="ECO:0000256" key="1">
    <source>
        <dbReference type="ARBA" id="ARBA00004571"/>
    </source>
</evidence>
<dbReference type="CDD" id="cd00342">
    <property type="entry name" value="gram_neg_porins"/>
    <property type="match status" value="1"/>
</dbReference>
<reference evidence="6 7" key="1">
    <citation type="submission" date="2018-07" db="EMBL/GenBank/DDBJ databases">
        <title>Corallincola holothuriorum sp. nov., a new facultative anaerobe isolated from sea cucumber Apostichopus japonicus.</title>
        <authorList>
            <person name="Xia H."/>
        </authorList>
    </citation>
    <scope>NUCLEOTIDE SEQUENCE [LARGE SCALE GENOMIC DNA]</scope>
    <source>
        <strain evidence="6 7">C4</strain>
    </source>
</reference>
<dbReference type="InterPro" id="IPR033900">
    <property type="entry name" value="Gram_neg_porin_domain"/>
</dbReference>
<sequence length="389" mass="42926">MQKSIIALAISTLILPATAHAADVYKSGKTTAAIGGYLEMNLTQSDGDTDMDDINSRINFSYTQELTEGWDAFGFVEWRINLVDNTDRIGFSQGGDSFASSADDFNNTVNLRHGQIGVKHDKWGTIKAGKQWSAYYDVTAPTDVLLVWGGNASGTYNYGTDGGQSGTGRAEKAITYRNSWGDFDLALQYQAKSGSETDIYACQQDPNVPCDPDNLGPVVTSIEYDYGAGGSVTYHTPWDIALGVAYNRSELSNAPNVAGFNDDYEDVVAVGAVYGAYSDPINIAINYNWGENHEFDDAGTVFDSEGLEIYGHYMPVSDWRLYAAYNYLKEAGDDAGYDGDFELKYFAFGAQYIWTETFILYTENKIEDSSFTSDKDPDNIYSLGVRYYY</sequence>
<gene>
    <name evidence="6" type="ORF">DU002_10745</name>
</gene>
<dbReference type="PANTHER" id="PTHR34501:SF2">
    <property type="entry name" value="OUTER MEMBRANE PORIN F-RELATED"/>
    <property type="match status" value="1"/>
</dbReference>
<evidence type="ECO:0000313" key="7">
    <source>
        <dbReference type="Proteomes" id="UP000252558"/>
    </source>
</evidence>
<name>A0A368NG03_9GAMM</name>
<feature type="signal peptide" evidence="4">
    <location>
        <begin position="1"/>
        <end position="21"/>
    </location>
</feature>
<evidence type="ECO:0000259" key="5">
    <source>
        <dbReference type="Pfam" id="PF13609"/>
    </source>
</evidence>
<dbReference type="EMBL" id="QPID01000006">
    <property type="protein sequence ID" value="RCU49398.1"/>
    <property type="molecule type" value="Genomic_DNA"/>
</dbReference>
<dbReference type="Pfam" id="PF13609">
    <property type="entry name" value="Porin_4"/>
    <property type="match status" value="1"/>
</dbReference>
<protein>
    <submittedName>
        <fullName evidence="6">Porin</fullName>
    </submittedName>
</protein>
<dbReference type="PANTHER" id="PTHR34501">
    <property type="entry name" value="PROTEIN YDDL-RELATED"/>
    <property type="match status" value="1"/>
</dbReference>
<keyword evidence="3" id="KW-0472">Membrane</keyword>
<feature type="domain" description="Porin" evidence="5">
    <location>
        <begin position="14"/>
        <end position="362"/>
    </location>
</feature>
<keyword evidence="2 4" id="KW-0732">Signal</keyword>
<proteinExistence type="predicted"/>
<organism evidence="6 7">
    <name type="scientific">Corallincola holothuriorum</name>
    <dbReference type="NCBI Taxonomy" id="2282215"/>
    <lineage>
        <taxon>Bacteria</taxon>
        <taxon>Pseudomonadati</taxon>
        <taxon>Pseudomonadota</taxon>
        <taxon>Gammaproteobacteria</taxon>
        <taxon>Alteromonadales</taxon>
        <taxon>Psychromonadaceae</taxon>
        <taxon>Corallincola</taxon>
    </lineage>
</organism>